<protein>
    <submittedName>
        <fullName evidence="2">Uncharacterized protein</fullName>
    </submittedName>
</protein>
<evidence type="ECO:0000313" key="2">
    <source>
        <dbReference type="EMBL" id="EMG95618.1"/>
    </source>
</evidence>
<dbReference type="EMBL" id="APDF01000033">
    <property type="protein sequence ID" value="EMG95618.1"/>
    <property type="molecule type" value="Genomic_DNA"/>
</dbReference>
<evidence type="ECO:0000313" key="3">
    <source>
        <dbReference type="Proteomes" id="UP000012012"/>
    </source>
</evidence>
<sequence>MSSYSDVFRNVTTKTTTKQNNDLNLSKENARRMNENKNDIKTEMNKADIIHSFIPQDS</sequence>
<organism evidence="2 3">
    <name type="scientific">Helicobacter pylori GAM120Ai</name>
    <dbReference type="NCBI Taxonomy" id="1159029"/>
    <lineage>
        <taxon>Bacteria</taxon>
        <taxon>Pseudomonadati</taxon>
        <taxon>Campylobacterota</taxon>
        <taxon>Epsilonproteobacteria</taxon>
        <taxon>Campylobacterales</taxon>
        <taxon>Helicobacteraceae</taxon>
        <taxon>Helicobacter</taxon>
    </lineage>
</organism>
<proteinExistence type="predicted"/>
<dbReference type="AlphaFoldDB" id="A0AAV3IFZ0"/>
<reference evidence="2 3" key="1">
    <citation type="submission" date="2012-11" db="EMBL/GenBank/DDBJ databases">
        <authorList>
            <person name="Weinstock G."/>
            <person name="Sodergren E."/>
            <person name="Lobos E.A."/>
            <person name="Fulton L."/>
            <person name="Fulton R."/>
            <person name="Courtney L."/>
            <person name="Fronick C."/>
            <person name="O'Laughlin M."/>
            <person name="Godfrey J."/>
            <person name="Wilson R.M."/>
            <person name="Miner T."/>
            <person name="Farmer C."/>
            <person name="Delehaunty K."/>
            <person name="Cordes M."/>
            <person name="Minx P."/>
            <person name="Tomlinson C."/>
            <person name="Chen J."/>
            <person name="Wollam A."/>
            <person name="Pepin K.H."/>
            <person name="Bhonagiri V."/>
            <person name="Zhang X."/>
            <person name="Suruliraj S."/>
            <person name="Antonio M."/>
            <person name="Secka O."/>
            <person name="Thomas J."/>
            <person name="Warren W."/>
            <person name="Mitreva M."/>
            <person name="Mardis E.R."/>
            <person name="Wilson R.K."/>
        </authorList>
    </citation>
    <scope>NUCLEOTIDE SEQUENCE [LARGE SCALE GENOMIC DNA]</scope>
    <source>
        <strain evidence="2 3">GAM120Ai</strain>
    </source>
</reference>
<evidence type="ECO:0000256" key="1">
    <source>
        <dbReference type="SAM" id="MobiDB-lite"/>
    </source>
</evidence>
<comment type="caution">
    <text evidence="2">The sequence shown here is derived from an EMBL/GenBank/DDBJ whole genome shotgun (WGS) entry which is preliminary data.</text>
</comment>
<accession>A0AAV3IFZ0</accession>
<gene>
    <name evidence="2" type="ORF">HMPREF1401_00874</name>
</gene>
<name>A0AAV3IFZ0_HELPX</name>
<dbReference type="RefSeq" id="WP_001938775.1">
    <property type="nucleotide sequence ID" value="NZ_KB644460.1"/>
</dbReference>
<feature type="region of interest" description="Disordered" evidence="1">
    <location>
        <begin position="1"/>
        <end position="22"/>
    </location>
</feature>
<dbReference type="Proteomes" id="UP000012012">
    <property type="component" value="Unassembled WGS sequence"/>
</dbReference>